<dbReference type="EMBL" id="JBHRTG010000019">
    <property type="protein sequence ID" value="MFC3164846.1"/>
    <property type="molecule type" value="Genomic_DNA"/>
</dbReference>
<dbReference type="InterPro" id="IPR014982">
    <property type="entry name" value="GSCFA"/>
</dbReference>
<reference evidence="3" key="1">
    <citation type="journal article" date="2019" name="Int. J. Syst. Evol. Microbiol.">
        <title>The Global Catalogue of Microorganisms (GCM) 10K type strain sequencing project: providing services to taxonomists for standard genome sequencing and annotation.</title>
        <authorList>
            <consortium name="The Broad Institute Genomics Platform"/>
            <consortium name="The Broad Institute Genome Sequencing Center for Infectious Disease"/>
            <person name="Wu L."/>
            <person name="Ma J."/>
        </authorList>
    </citation>
    <scope>NUCLEOTIDE SEQUENCE [LARGE SCALE GENOMIC DNA]</scope>
    <source>
        <strain evidence="3">KCTC 52231</strain>
    </source>
</reference>
<keyword evidence="3" id="KW-1185">Reference proteome</keyword>
<protein>
    <submittedName>
        <fullName evidence="2">GSCFA domain-containing protein</fullName>
        <ecNumber evidence="2">3.1.-.-</ecNumber>
    </submittedName>
</protein>
<dbReference type="GO" id="GO:0016787">
    <property type="term" value="F:hydrolase activity"/>
    <property type="evidence" value="ECO:0007669"/>
    <property type="project" value="UniProtKB-KW"/>
</dbReference>
<accession>A0ABV7I580</accession>
<name>A0ABV7I580_9HYPH</name>
<dbReference type="EC" id="3.1.-.-" evidence="2"/>
<evidence type="ECO:0000313" key="2">
    <source>
        <dbReference type="EMBL" id="MFC3164846.1"/>
    </source>
</evidence>
<sequence length="360" mass="41269">MVSRHPYKELPDYAFWSRSVSRVSSGDVDPVTTSPRFIERHHLIATAGSCFAQHLARRLRQSGYSYYVAENIHPVLNDDVGKEQNYGLFSARYGNIYTARQLLQLYKRAFQDFRPVDDHWNTTGVFVDPLRPTTQPGGYRTLAELVRDRDYHLSCVREMFQKLDFFIFTLGLTEAWLNSEDGTVYPICPGVVDGRFDSGKHVFCNFSYDDVLDDMRDFLRLLSNINPKAKVILTVSPVPLVATKEDRHVLVSTTYSKSVLRVVCDTLTRQFENVHYFPSYEIITGPHARGRYYGEDLREIDEAGVDHVMRVFARHFLSQSPAEELPKVPPTAVPGATSVQQIAQQFVEVECDEARLEKRE</sequence>
<comment type="caution">
    <text evidence="2">The sequence shown here is derived from an EMBL/GenBank/DDBJ whole genome shotgun (WGS) entry which is preliminary data.</text>
</comment>
<dbReference type="Proteomes" id="UP001595647">
    <property type="component" value="Unassembled WGS sequence"/>
</dbReference>
<proteinExistence type="predicted"/>
<evidence type="ECO:0000313" key="3">
    <source>
        <dbReference type="Proteomes" id="UP001595647"/>
    </source>
</evidence>
<dbReference type="Pfam" id="PF08885">
    <property type="entry name" value="GSCFA"/>
    <property type="match status" value="1"/>
</dbReference>
<feature type="domain" description="GSCFA" evidence="1">
    <location>
        <begin position="44"/>
        <end position="312"/>
    </location>
</feature>
<keyword evidence="2" id="KW-0378">Hydrolase</keyword>
<dbReference type="RefSeq" id="WP_182307938.1">
    <property type="nucleotide sequence ID" value="NZ_CP059897.1"/>
</dbReference>
<evidence type="ECO:0000259" key="1">
    <source>
        <dbReference type="Pfam" id="PF08885"/>
    </source>
</evidence>
<gene>
    <name evidence="2" type="ORF">ACFOHV_16325</name>
</gene>
<organism evidence="2 3">
    <name type="scientific">Ciceribacter thiooxidans</name>
    <dbReference type="NCBI Taxonomy" id="1969821"/>
    <lineage>
        <taxon>Bacteria</taxon>
        <taxon>Pseudomonadati</taxon>
        <taxon>Pseudomonadota</taxon>
        <taxon>Alphaproteobacteria</taxon>
        <taxon>Hyphomicrobiales</taxon>
        <taxon>Rhizobiaceae</taxon>
        <taxon>Ciceribacter</taxon>
    </lineage>
</organism>